<evidence type="ECO:0000256" key="1">
    <source>
        <dbReference type="SAM" id="MobiDB-lite"/>
    </source>
</evidence>
<comment type="caution">
    <text evidence="2">The sequence shown here is derived from an EMBL/GenBank/DDBJ whole genome shotgun (WGS) entry which is preliminary data.</text>
</comment>
<accession>A0A1E5P2N1</accession>
<dbReference type="AlphaFoldDB" id="A0A1E5P2N1"/>
<name>A0A1E5P2N1_9ACTN</name>
<organism evidence="2 3">
    <name type="scientific">Streptomyces agglomeratus</name>
    <dbReference type="NCBI Taxonomy" id="285458"/>
    <lineage>
        <taxon>Bacteria</taxon>
        <taxon>Bacillati</taxon>
        <taxon>Actinomycetota</taxon>
        <taxon>Actinomycetes</taxon>
        <taxon>Kitasatosporales</taxon>
        <taxon>Streptomycetaceae</taxon>
        <taxon>Streptomyces</taxon>
    </lineage>
</organism>
<dbReference type="STRING" id="285458.BGM19_33710"/>
<reference evidence="2 3" key="1">
    <citation type="submission" date="2016-08" db="EMBL/GenBank/DDBJ databases">
        <title>Complete genome sequence of Streptomyces agglomeratus strain 6-3-2, a novel anti-MRSA actinomycete isolated from Wuli of Tebit, China.</title>
        <authorList>
            <person name="Chen X."/>
        </authorList>
    </citation>
    <scope>NUCLEOTIDE SEQUENCE [LARGE SCALE GENOMIC DNA]</scope>
    <source>
        <strain evidence="2 3">6-3-2</strain>
    </source>
</reference>
<dbReference type="EMBL" id="MEHJ01000001">
    <property type="protein sequence ID" value="OEJ23614.1"/>
    <property type="molecule type" value="Genomic_DNA"/>
</dbReference>
<dbReference type="Proteomes" id="UP000095759">
    <property type="component" value="Unassembled WGS sequence"/>
</dbReference>
<evidence type="ECO:0000313" key="2">
    <source>
        <dbReference type="EMBL" id="OEJ23614.1"/>
    </source>
</evidence>
<proteinExistence type="predicted"/>
<dbReference type="RefSeq" id="WP_069925539.1">
    <property type="nucleotide sequence ID" value="NZ_MEHI01000001.1"/>
</dbReference>
<keyword evidence="3" id="KW-1185">Reference proteome</keyword>
<feature type="region of interest" description="Disordered" evidence="1">
    <location>
        <begin position="27"/>
        <end position="68"/>
    </location>
</feature>
<sequence length="68" mass="7428">MIEHCTLSADAREFHGLPSTTRAQRCTRGEIRLGAPEDHADTWKDHSPHCPDASAPAPQQARGPLART</sequence>
<feature type="compositionally biased region" description="Basic and acidic residues" evidence="1">
    <location>
        <begin position="27"/>
        <end position="49"/>
    </location>
</feature>
<gene>
    <name evidence="2" type="ORF">AS594_03075</name>
</gene>
<protein>
    <submittedName>
        <fullName evidence="2">Uncharacterized protein</fullName>
    </submittedName>
</protein>
<evidence type="ECO:0000313" key="3">
    <source>
        <dbReference type="Proteomes" id="UP000095759"/>
    </source>
</evidence>